<keyword evidence="1" id="KW-1133">Transmembrane helix</keyword>
<evidence type="ECO:0000313" key="2">
    <source>
        <dbReference type="EMBL" id="CAI9118128.1"/>
    </source>
</evidence>
<dbReference type="AlphaFoldDB" id="A0AAV1EEK2"/>
<dbReference type="Pfam" id="PF04749">
    <property type="entry name" value="PLAC8"/>
    <property type="match status" value="1"/>
</dbReference>
<dbReference type="InterPro" id="IPR006461">
    <property type="entry name" value="PLAC_motif_containing"/>
</dbReference>
<accession>A0AAV1EEK2</accession>
<evidence type="ECO:0000313" key="3">
    <source>
        <dbReference type="Proteomes" id="UP001161247"/>
    </source>
</evidence>
<sequence length="161" mass="18180">MSSPYQKNQYPYHDQQYSNVPGEWSTGLCDCFSDVPNCCLTCWCPCITFGQIAEIVDQGSTSCEASGALYTLISLVTGCACIYSCFYRSKMRKHYNLPESPCGDCLVHFCCESCALCQEHRELKNRGFDMSIGKHTSHIFFRSSLVFSFSKSKEPSFVILF</sequence>
<dbReference type="Proteomes" id="UP001161247">
    <property type="component" value="Chromosome 9"/>
</dbReference>
<dbReference type="NCBIfam" id="TIGR01571">
    <property type="entry name" value="A_thal_Cys_rich"/>
    <property type="match status" value="1"/>
</dbReference>
<feature type="transmembrane region" description="Helical" evidence="1">
    <location>
        <begin position="67"/>
        <end position="86"/>
    </location>
</feature>
<reference evidence="2" key="1">
    <citation type="submission" date="2023-03" db="EMBL/GenBank/DDBJ databases">
        <authorList>
            <person name="Julca I."/>
        </authorList>
    </citation>
    <scope>NUCLEOTIDE SEQUENCE</scope>
</reference>
<protein>
    <submittedName>
        <fullName evidence="2">OLC1v1019652C2</fullName>
    </submittedName>
</protein>
<organism evidence="2 3">
    <name type="scientific">Oldenlandia corymbosa var. corymbosa</name>
    <dbReference type="NCBI Taxonomy" id="529605"/>
    <lineage>
        <taxon>Eukaryota</taxon>
        <taxon>Viridiplantae</taxon>
        <taxon>Streptophyta</taxon>
        <taxon>Embryophyta</taxon>
        <taxon>Tracheophyta</taxon>
        <taxon>Spermatophyta</taxon>
        <taxon>Magnoliopsida</taxon>
        <taxon>eudicotyledons</taxon>
        <taxon>Gunneridae</taxon>
        <taxon>Pentapetalae</taxon>
        <taxon>asterids</taxon>
        <taxon>lamiids</taxon>
        <taxon>Gentianales</taxon>
        <taxon>Rubiaceae</taxon>
        <taxon>Rubioideae</taxon>
        <taxon>Spermacoceae</taxon>
        <taxon>Hedyotis-Oldenlandia complex</taxon>
        <taxon>Oldenlandia</taxon>
    </lineage>
</organism>
<proteinExistence type="predicted"/>
<keyword evidence="3" id="KW-1185">Reference proteome</keyword>
<keyword evidence="1" id="KW-0472">Membrane</keyword>
<gene>
    <name evidence="2" type="ORF">OLC1_LOCUS24074</name>
</gene>
<evidence type="ECO:0000256" key="1">
    <source>
        <dbReference type="SAM" id="Phobius"/>
    </source>
</evidence>
<name>A0AAV1EEK2_OLDCO</name>
<dbReference type="EMBL" id="OX459126">
    <property type="protein sequence ID" value="CAI9118128.1"/>
    <property type="molecule type" value="Genomic_DNA"/>
</dbReference>
<keyword evidence="1" id="KW-0812">Transmembrane</keyword>
<dbReference type="PANTHER" id="PTHR15907">
    <property type="entry name" value="DUF614 FAMILY PROTEIN-RELATED"/>
    <property type="match status" value="1"/>
</dbReference>